<dbReference type="OrthoDB" id="8451608at2"/>
<evidence type="ECO:0000313" key="2">
    <source>
        <dbReference type="Proteomes" id="UP000238563"/>
    </source>
</evidence>
<proteinExistence type="predicted"/>
<evidence type="ECO:0000313" key="1">
    <source>
        <dbReference type="EMBL" id="PRD57877.1"/>
    </source>
</evidence>
<dbReference type="Proteomes" id="UP000238563">
    <property type="component" value="Unassembled WGS sequence"/>
</dbReference>
<organism evidence="1 2">
    <name type="scientific">Phyllobacterium myrsinacearum</name>
    <dbReference type="NCBI Taxonomy" id="28101"/>
    <lineage>
        <taxon>Bacteria</taxon>
        <taxon>Pseudomonadati</taxon>
        <taxon>Pseudomonadota</taxon>
        <taxon>Alphaproteobacteria</taxon>
        <taxon>Hyphomicrobiales</taxon>
        <taxon>Phyllobacteriaceae</taxon>
        <taxon>Phyllobacterium</taxon>
    </lineage>
</organism>
<sequence length="70" mass="7946">MSDQREHDLTGCEAAFTPSPVPRLWQRLLDLTGYSALHCLGRRAADGQTPQNWDGLEPFDFLRGWRSGED</sequence>
<dbReference type="AlphaFoldDB" id="A0A2S9JWZ2"/>
<protein>
    <submittedName>
        <fullName evidence="1">Uncharacterized protein</fullName>
    </submittedName>
</protein>
<dbReference type="RefSeq" id="WP_105732117.1">
    <property type="nucleotide sequence ID" value="NZ_PVBT01000001.1"/>
</dbReference>
<dbReference type="EMBL" id="PVBT01000001">
    <property type="protein sequence ID" value="PRD57877.1"/>
    <property type="molecule type" value="Genomic_DNA"/>
</dbReference>
<reference evidence="1 2" key="1">
    <citation type="submission" date="2018-02" db="EMBL/GenBank/DDBJ databases">
        <title>The draft genome of Phyllobacterium myrsinacearum DSM5892.</title>
        <authorList>
            <person name="Li L."/>
            <person name="Liu L."/>
            <person name="Zhang X."/>
            <person name="Wang T."/>
        </authorList>
    </citation>
    <scope>NUCLEOTIDE SEQUENCE [LARGE SCALE GENOMIC DNA]</scope>
    <source>
        <strain evidence="1 2">DSM 5892</strain>
    </source>
</reference>
<name>A0A2S9JWZ2_9HYPH</name>
<keyword evidence="2" id="KW-1185">Reference proteome</keyword>
<gene>
    <name evidence="1" type="ORF">C5750_01620</name>
</gene>
<comment type="caution">
    <text evidence="1">The sequence shown here is derived from an EMBL/GenBank/DDBJ whole genome shotgun (WGS) entry which is preliminary data.</text>
</comment>
<accession>A0A2S9JWZ2</accession>